<dbReference type="OrthoDB" id="9802309at2"/>
<evidence type="ECO:0000313" key="9">
    <source>
        <dbReference type="EMBL" id="KPC52953.1"/>
    </source>
</evidence>
<dbReference type="CDD" id="cd21152">
    <property type="entry name" value="PUA_TruB_bacterial"/>
    <property type="match status" value="1"/>
</dbReference>
<dbReference type="Proteomes" id="UP000037939">
    <property type="component" value="Unassembled WGS sequence"/>
</dbReference>
<comment type="similarity">
    <text evidence="2 5">Belongs to the pseudouridine synthase TruB family. Type 1 subfamily.</text>
</comment>
<comment type="caution">
    <text evidence="9">The sequence shown here is derived from an EMBL/GenBank/DDBJ whole genome shotgun (WGS) entry which is preliminary data.</text>
</comment>
<dbReference type="Gene3D" id="2.30.130.10">
    <property type="entry name" value="PUA domain"/>
    <property type="match status" value="1"/>
</dbReference>
<dbReference type="Pfam" id="PF09157">
    <property type="entry name" value="TruB-C_2"/>
    <property type="match status" value="1"/>
</dbReference>
<dbReference type="InterPro" id="IPR015947">
    <property type="entry name" value="PUA-like_sf"/>
</dbReference>
<dbReference type="PANTHER" id="PTHR13767">
    <property type="entry name" value="TRNA-PSEUDOURIDINE SYNTHASE"/>
    <property type="match status" value="1"/>
</dbReference>
<dbReference type="InterPro" id="IPR036974">
    <property type="entry name" value="PUA_sf"/>
</dbReference>
<evidence type="ECO:0000256" key="3">
    <source>
        <dbReference type="ARBA" id="ARBA00022694"/>
    </source>
</evidence>
<evidence type="ECO:0000256" key="4">
    <source>
        <dbReference type="ARBA" id="ARBA00023235"/>
    </source>
</evidence>
<evidence type="ECO:0000256" key="1">
    <source>
        <dbReference type="ARBA" id="ARBA00000385"/>
    </source>
</evidence>
<dbReference type="SUPFAM" id="SSF88697">
    <property type="entry name" value="PUA domain-like"/>
    <property type="match status" value="1"/>
</dbReference>
<feature type="domain" description="tRNA pseudouridylate synthase B C-terminal" evidence="8">
    <location>
        <begin position="176"/>
        <end position="219"/>
    </location>
</feature>
<dbReference type="GO" id="GO:0003723">
    <property type="term" value="F:RNA binding"/>
    <property type="evidence" value="ECO:0007669"/>
    <property type="project" value="InterPro"/>
</dbReference>
<feature type="domain" description="Pseudouridine synthase II N-terminal" evidence="6">
    <location>
        <begin position="28"/>
        <end position="175"/>
    </location>
</feature>
<dbReference type="NCBIfam" id="TIGR00431">
    <property type="entry name" value="TruB"/>
    <property type="match status" value="1"/>
</dbReference>
<dbReference type="InterPro" id="IPR002501">
    <property type="entry name" value="PsdUridine_synth_N"/>
</dbReference>
<dbReference type="InterPro" id="IPR020103">
    <property type="entry name" value="PsdUridine_synth_cat_dom_sf"/>
</dbReference>
<dbReference type="PANTHER" id="PTHR13767:SF2">
    <property type="entry name" value="PSEUDOURIDYLATE SYNTHASE TRUB1"/>
    <property type="match status" value="1"/>
</dbReference>
<dbReference type="EMBL" id="LAQT01000008">
    <property type="protein sequence ID" value="KPC52953.1"/>
    <property type="molecule type" value="Genomic_DNA"/>
</dbReference>
<dbReference type="GO" id="GO:0031119">
    <property type="term" value="P:tRNA pseudouridine synthesis"/>
    <property type="evidence" value="ECO:0007669"/>
    <property type="project" value="UniProtKB-UniRule"/>
</dbReference>
<organism evidence="9 10">
    <name type="scientific">Amantichitinum ursilacus</name>
    <dbReference type="NCBI Taxonomy" id="857265"/>
    <lineage>
        <taxon>Bacteria</taxon>
        <taxon>Pseudomonadati</taxon>
        <taxon>Pseudomonadota</taxon>
        <taxon>Betaproteobacteria</taxon>
        <taxon>Neisseriales</taxon>
        <taxon>Chitinibacteraceae</taxon>
        <taxon>Amantichitinum</taxon>
    </lineage>
</organism>
<keyword evidence="4 5" id="KW-0413">Isomerase</keyword>
<dbReference type="SUPFAM" id="SSF55120">
    <property type="entry name" value="Pseudouridine synthase"/>
    <property type="match status" value="1"/>
</dbReference>
<dbReference type="GO" id="GO:1990481">
    <property type="term" value="P:mRNA pseudouridine synthesis"/>
    <property type="evidence" value="ECO:0007669"/>
    <property type="project" value="TreeGrafter"/>
</dbReference>
<evidence type="ECO:0000259" key="8">
    <source>
        <dbReference type="Pfam" id="PF16198"/>
    </source>
</evidence>
<feature type="active site" description="Nucleophile" evidence="5">
    <location>
        <position position="43"/>
    </location>
</feature>
<dbReference type="AlphaFoldDB" id="A0A0N0GNW2"/>
<dbReference type="InterPro" id="IPR015240">
    <property type="entry name" value="tRNA_sdUridine_synth_fam1_C"/>
</dbReference>
<dbReference type="Gene3D" id="3.30.2350.10">
    <property type="entry name" value="Pseudouridine synthase"/>
    <property type="match status" value="1"/>
</dbReference>
<dbReference type="InterPro" id="IPR014780">
    <property type="entry name" value="tRNA_psdUridine_synth_TruB"/>
</dbReference>
<evidence type="ECO:0000313" key="10">
    <source>
        <dbReference type="Proteomes" id="UP000037939"/>
    </source>
</evidence>
<evidence type="ECO:0000259" key="6">
    <source>
        <dbReference type="Pfam" id="PF01509"/>
    </source>
</evidence>
<dbReference type="Pfam" id="PF01509">
    <property type="entry name" value="TruB_N"/>
    <property type="match status" value="1"/>
</dbReference>
<proteinExistence type="inferred from homology"/>
<dbReference type="STRING" id="857265.WG78_10700"/>
<dbReference type="Pfam" id="PF16198">
    <property type="entry name" value="TruB_C_2"/>
    <property type="match status" value="1"/>
</dbReference>
<name>A0A0N0GNW2_9NEIS</name>
<dbReference type="GO" id="GO:0160148">
    <property type="term" value="F:tRNA pseudouridine(55) synthase activity"/>
    <property type="evidence" value="ECO:0007669"/>
    <property type="project" value="UniProtKB-EC"/>
</dbReference>
<evidence type="ECO:0000256" key="5">
    <source>
        <dbReference type="HAMAP-Rule" id="MF_01080"/>
    </source>
</evidence>
<evidence type="ECO:0000256" key="2">
    <source>
        <dbReference type="ARBA" id="ARBA00005642"/>
    </source>
</evidence>
<dbReference type="RefSeq" id="WP_053937793.1">
    <property type="nucleotide sequence ID" value="NZ_LAQT01000008.1"/>
</dbReference>
<keyword evidence="3 5" id="KW-0819">tRNA processing</keyword>
<dbReference type="HAMAP" id="MF_01080">
    <property type="entry name" value="TruB_bact"/>
    <property type="match status" value="1"/>
</dbReference>
<feature type="domain" description="tRNA pseudouridine synthase II TruB subfamily 1 C-terminal" evidence="7">
    <location>
        <begin position="237"/>
        <end position="300"/>
    </location>
</feature>
<protein>
    <recommendedName>
        <fullName evidence="5">tRNA pseudouridine synthase B</fullName>
        <ecNumber evidence="5">5.4.99.25</ecNumber>
    </recommendedName>
    <alternativeName>
        <fullName evidence="5">tRNA pseudouridine(55) synthase</fullName>
        <shortName evidence="5">Psi55 synthase</shortName>
    </alternativeName>
    <alternativeName>
        <fullName evidence="5">tRNA pseudouridylate synthase</fullName>
    </alternativeName>
    <alternativeName>
        <fullName evidence="5">tRNA-uridine isomerase</fullName>
    </alternativeName>
</protein>
<dbReference type="PATRIC" id="fig|857265.3.peg.2199"/>
<comment type="function">
    <text evidence="5">Responsible for synthesis of pseudouridine from uracil-55 in the psi GC loop of transfer RNAs.</text>
</comment>
<reference evidence="9 10" key="1">
    <citation type="submission" date="2015-07" db="EMBL/GenBank/DDBJ databases">
        <title>Draft genome sequence of the Amantichitinum ursilacus IGB-41, a new chitin-degrading bacterium.</title>
        <authorList>
            <person name="Kirstahler P."/>
            <person name="Guenther M."/>
            <person name="Grumaz C."/>
            <person name="Rupp S."/>
            <person name="Zibek S."/>
            <person name="Sohn K."/>
        </authorList>
    </citation>
    <scope>NUCLEOTIDE SEQUENCE [LARGE SCALE GENOMIC DNA]</scope>
    <source>
        <strain evidence="9 10">IGB-41</strain>
    </source>
</reference>
<accession>A0A0N0GNW2</accession>
<keyword evidence="10" id="KW-1185">Reference proteome</keyword>
<comment type="catalytic activity">
    <reaction evidence="1 5">
        <text>uridine(55) in tRNA = pseudouridine(55) in tRNA</text>
        <dbReference type="Rhea" id="RHEA:42532"/>
        <dbReference type="Rhea" id="RHEA-COMP:10101"/>
        <dbReference type="Rhea" id="RHEA-COMP:10102"/>
        <dbReference type="ChEBI" id="CHEBI:65314"/>
        <dbReference type="ChEBI" id="CHEBI:65315"/>
        <dbReference type="EC" id="5.4.99.25"/>
    </reaction>
</comment>
<dbReference type="CDD" id="cd02573">
    <property type="entry name" value="PseudoU_synth_EcTruB"/>
    <property type="match status" value="1"/>
</dbReference>
<dbReference type="EC" id="5.4.99.25" evidence="5"/>
<evidence type="ECO:0000259" key="7">
    <source>
        <dbReference type="Pfam" id="PF09157"/>
    </source>
</evidence>
<gene>
    <name evidence="5 9" type="primary">truB</name>
    <name evidence="9" type="ORF">WG78_10700</name>
</gene>
<dbReference type="InterPro" id="IPR032819">
    <property type="entry name" value="TruB_C"/>
</dbReference>
<sequence>MAKRKIDGVLLLDKPFGWSSNNILQKVRWLFQAEKAGHTGVLDPFATGLLPLCFGEATKFAQRMLDADKGYRATIQLGQVSTTLDGEGGISRSGAVTCDRAQIEAVLQQYTGPIEQIPPMHSALKFEGKALYEYAREGIEIERKIRHVTIYQIDIVSFEADVLVIDVACSKGTYIRTLADDIGRTLGCGAYLAGLRRTQTAGFNLAEAVTLDELIEMDMPAREALLLQPDTLLQDLPAITLDAAETERMLHGMSVARSGAWPASASGLRLYGTLANGHNGAFIGLGEVASDDVLRPKRLLAIPG</sequence>